<feature type="transmembrane region" description="Helical" evidence="2">
    <location>
        <begin position="232"/>
        <end position="252"/>
    </location>
</feature>
<accession>A0A9D1HRM8</accession>
<keyword evidence="2" id="KW-0472">Membrane</keyword>
<feature type="region of interest" description="Disordered" evidence="1">
    <location>
        <begin position="370"/>
        <end position="390"/>
    </location>
</feature>
<keyword evidence="2" id="KW-0812">Transmembrane</keyword>
<evidence type="ECO:0000313" key="4">
    <source>
        <dbReference type="Proteomes" id="UP000824175"/>
    </source>
</evidence>
<name>A0A9D1HRM8_9FIRM</name>
<protein>
    <submittedName>
        <fullName evidence="3">Uncharacterized protein</fullName>
    </submittedName>
</protein>
<feature type="compositionally biased region" description="Basic residues" evidence="1">
    <location>
        <begin position="494"/>
        <end position="505"/>
    </location>
</feature>
<evidence type="ECO:0000256" key="1">
    <source>
        <dbReference type="SAM" id="MobiDB-lite"/>
    </source>
</evidence>
<sequence length="527" mass="55971">MKFSFSNLMIKFFLASVMITMLPYAFSFCNKAMITMIDNMSAFIPYTATVTEETPGPSTGNDIADQFIDAFISWSGAFENAGSPNSIDDLKPSTVMLQIGRINMNNVDDDLAPIIDATSDDFDINEKSDGNYIYFSTWSSLFLLIVESILCAFIFVLIGVTIGKRLFDIALKYLMAPYVVAASIEPDDRTFGLWTKLMIADWITNFVQLYAVYFVLYLCNNTTILGMLGNDAIGIIAQIFLFIAGLMAAMSVPQTISTIIGGYGAGTGQALSDLRTGFGLVAGTSGAIAGVTSGIVGGGLGAVGGAISGATRSYRSSEGSIGKTIGGGFFGGLAGAGSALKTNFTGGKISGGATRGGQILISGISSLFPHSKSGSSGSSRGMSSNDYSSTGIADAAVEEQSPSSGFVNSSGSEILADVPYSNISDISSDIVGSNYYAEPNIQDRDVLVENGYTQQQINTMNQGDAKQKISKMRNVRNASGGINEGRSSDINPQQRRRNGLLRSRRSREISPDNDLDFYINSRNNRLG</sequence>
<feature type="compositionally biased region" description="Low complexity" evidence="1">
    <location>
        <begin position="370"/>
        <end position="389"/>
    </location>
</feature>
<feature type="region of interest" description="Disordered" evidence="1">
    <location>
        <begin position="476"/>
        <end position="527"/>
    </location>
</feature>
<keyword evidence="2" id="KW-1133">Transmembrane helix</keyword>
<dbReference type="Proteomes" id="UP000824175">
    <property type="component" value="Unassembled WGS sequence"/>
</dbReference>
<proteinExistence type="predicted"/>
<feature type="transmembrane region" description="Helical" evidence="2">
    <location>
        <begin position="199"/>
        <end position="220"/>
    </location>
</feature>
<dbReference type="AlphaFoldDB" id="A0A9D1HRM8"/>
<dbReference type="EMBL" id="DVMJ01000106">
    <property type="protein sequence ID" value="HIU14662.1"/>
    <property type="molecule type" value="Genomic_DNA"/>
</dbReference>
<reference evidence="3" key="2">
    <citation type="journal article" date="2021" name="PeerJ">
        <title>Extensive microbial diversity within the chicken gut microbiome revealed by metagenomics and culture.</title>
        <authorList>
            <person name="Gilroy R."/>
            <person name="Ravi A."/>
            <person name="Getino M."/>
            <person name="Pursley I."/>
            <person name="Horton D.L."/>
            <person name="Alikhan N.F."/>
            <person name="Baker D."/>
            <person name="Gharbi K."/>
            <person name="Hall N."/>
            <person name="Watson M."/>
            <person name="Adriaenssens E.M."/>
            <person name="Foster-Nyarko E."/>
            <person name="Jarju S."/>
            <person name="Secka A."/>
            <person name="Antonio M."/>
            <person name="Oren A."/>
            <person name="Chaudhuri R.R."/>
            <person name="La Ragione R."/>
            <person name="Hildebrand F."/>
            <person name="Pallen M.J."/>
        </authorList>
    </citation>
    <scope>NUCLEOTIDE SEQUENCE</scope>
    <source>
        <strain evidence="3">CHK195-11698</strain>
    </source>
</reference>
<evidence type="ECO:0000313" key="3">
    <source>
        <dbReference type="EMBL" id="HIU14662.1"/>
    </source>
</evidence>
<evidence type="ECO:0000256" key="2">
    <source>
        <dbReference type="SAM" id="Phobius"/>
    </source>
</evidence>
<feature type="transmembrane region" description="Helical" evidence="2">
    <location>
        <begin position="132"/>
        <end position="159"/>
    </location>
</feature>
<comment type="caution">
    <text evidence="3">The sequence shown here is derived from an EMBL/GenBank/DDBJ whole genome shotgun (WGS) entry which is preliminary data.</text>
</comment>
<organism evidence="3 4">
    <name type="scientific">Candidatus Fimiplasma intestinipullorum</name>
    <dbReference type="NCBI Taxonomy" id="2840825"/>
    <lineage>
        <taxon>Bacteria</taxon>
        <taxon>Bacillati</taxon>
        <taxon>Bacillota</taxon>
        <taxon>Clostridia</taxon>
        <taxon>Eubacteriales</taxon>
        <taxon>Candidatus Fimiplasma</taxon>
    </lineage>
</organism>
<gene>
    <name evidence="3" type="ORF">IAD15_11455</name>
</gene>
<reference evidence="3" key="1">
    <citation type="submission" date="2020-10" db="EMBL/GenBank/DDBJ databases">
        <authorList>
            <person name="Gilroy R."/>
        </authorList>
    </citation>
    <scope>NUCLEOTIDE SEQUENCE</scope>
    <source>
        <strain evidence="3">CHK195-11698</strain>
    </source>
</reference>